<protein>
    <recommendedName>
        <fullName evidence="8">Rhodopsin domain-containing protein</fullName>
    </recommendedName>
</protein>
<dbReference type="GO" id="GO:0016020">
    <property type="term" value="C:membrane"/>
    <property type="evidence" value="ECO:0007669"/>
    <property type="project" value="UniProtKB-SubCell"/>
</dbReference>
<comment type="caution">
    <text evidence="9">The sequence shown here is derived from an EMBL/GenBank/DDBJ whole genome shotgun (WGS) entry which is preliminary data.</text>
</comment>
<evidence type="ECO:0000259" key="8">
    <source>
        <dbReference type="Pfam" id="PF20684"/>
    </source>
</evidence>
<dbReference type="InterPro" id="IPR052337">
    <property type="entry name" value="SAT4-like"/>
</dbReference>
<evidence type="ECO:0000313" key="9">
    <source>
        <dbReference type="EMBL" id="CAF9933955.1"/>
    </source>
</evidence>
<keyword evidence="4 7" id="KW-0472">Membrane</keyword>
<dbReference type="OrthoDB" id="444631at2759"/>
<feature type="transmembrane region" description="Helical" evidence="7">
    <location>
        <begin position="258"/>
        <end position="279"/>
    </location>
</feature>
<evidence type="ECO:0000256" key="3">
    <source>
        <dbReference type="ARBA" id="ARBA00022989"/>
    </source>
</evidence>
<dbReference type="PANTHER" id="PTHR33048">
    <property type="entry name" value="PTH11-LIKE INTEGRAL MEMBRANE PROTEIN (AFU_ORTHOLOGUE AFUA_5G11245)"/>
    <property type="match status" value="1"/>
</dbReference>
<proteinExistence type="inferred from homology"/>
<evidence type="ECO:0000256" key="6">
    <source>
        <dbReference type="SAM" id="MobiDB-lite"/>
    </source>
</evidence>
<evidence type="ECO:0000256" key="2">
    <source>
        <dbReference type="ARBA" id="ARBA00022692"/>
    </source>
</evidence>
<name>A0A8H3IUC5_9LECA</name>
<reference evidence="9" key="1">
    <citation type="submission" date="2021-03" db="EMBL/GenBank/DDBJ databases">
        <authorList>
            <person name="Tagirdzhanova G."/>
        </authorList>
    </citation>
    <scope>NUCLEOTIDE SEQUENCE</scope>
</reference>
<gene>
    <name evidence="9" type="ORF">HETSPECPRED_009063</name>
</gene>
<feature type="transmembrane region" description="Helical" evidence="7">
    <location>
        <begin position="102"/>
        <end position="121"/>
    </location>
</feature>
<feature type="region of interest" description="Disordered" evidence="6">
    <location>
        <begin position="306"/>
        <end position="332"/>
    </location>
</feature>
<comment type="similarity">
    <text evidence="5">Belongs to the SAT4 family.</text>
</comment>
<feature type="transmembrane region" description="Helical" evidence="7">
    <location>
        <begin position="185"/>
        <end position="206"/>
    </location>
</feature>
<feature type="transmembrane region" description="Helical" evidence="7">
    <location>
        <begin position="20"/>
        <end position="39"/>
    </location>
</feature>
<evidence type="ECO:0000256" key="4">
    <source>
        <dbReference type="ARBA" id="ARBA00023136"/>
    </source>
</evidence>
<feature type="transmembrane region" description="Helical" evidence="7">
    <location>
        <begin position="133"/>
        <end position="154"/>
    </location>
</feature>
<dbReference type="AlphaFoldDB" id="A0A8H3IUC5"/>
<keyword evidence="3 7" id="KW-1133">Transmembrane helix</keyword>
<dbReference type="Proteomes" id="UP000664521">
    <property type="component" value="Unassembled WGS sequence"/>
</dbReference>
<evidence type="ECO:0000256" key="1">
    <source>
        <dbReference type="ARBA" id="ARBA00004141"/>
    </source>
</evidence>
<evidence type="ECO:0000256" key="7">
    <source>
        <dbReference type="SAM" id="Phobius"/>
    </source>
</evidence>
<feature type="transmembrane region" description="Helical" evidence="7">
    <location>
        <begin position="218"/>
        <end position="238"/>
    </location>
</feature>
<feature type="domain" description="Rhodopsin" evidence="8">
    <location>
        <begin position="37"/>
        <end position="281"/>
    </location>
</feature>
<evidence type="ECO:0000256" key="5">
    <source>
        <dbReference type="ARBA" id="ARBA00038359"/>
    </source>
</evidence>
<sequence>MSYLTHPPNYINPPSEGWKVTDTGLVTVSFAFATVFARCYTKFFLVKTPGWDDLLIVLALIAAIGRLTADMVGTHHFGSGRHTWDIPPNYYNGYLITTAVDGYLYVIAISLAKLSLLLYLYRIFWVDKKFRIASWILGTIVALWATITIFLAIFSCRPVTASWNMTQRLDPKTVCNPKSYDVENAYGFCNVISDLVLVFLPIPCIYNMQMNMKKKLGVALVFATGLFICAVAIVRQYIAYTTGQTTDPSWEINKIKVWMALEVNIAIIVACLPALSPLFKRLPQLSSLVPSSIRERFSHASAVERAPWPQKLSGPTGDLEQGGEAAKGLPTNVSWRQPQAWRDAEKKEFNKMVI</sequence>
<evidence type="ECO:0000313" key="10">
    <source>
        <dbReference type="Proteomes" id="UP000664521"/>
    </source>
</evidence>
<organism evidence="9 10">
    <name type="scientific">Heterodermia speciosa</name>
    <dbReference type="NCBI Taxonomy" id="116794"/>
    <lineage>
        <taxon>Eukaryota</taxon>
        <taxon>Fungi</taxon>
        <taxon>Dikarya</taxon>
        <taxon>Ascomycota</taxon>
        <taxon>Pezizomycotina</taxon>
        <taxon>Lecanoromycetes</taxon>
        <taxon>OSLEUM clade</taxon>
        <taxon>Lecanoromycetidae</taxon>
        <taxon>Caliciales</taxon>
        <taxon>Physciaceae</taxon>
        <taxon>Heterodermia</taxon>
    </lineage>
</organism>
<keyword evidence="2 7" id="KW-0812">Transmembrane</keyword>
<keyword evidence="10" id="KW-1185">Reference proteome</keyword>
<dbReference type="EMBL" id="CAJPDS010000071">
    <property type="protein sequence ID" value="CAF9933955.1"/>
    <property type="molecule type" value="Genomic_DNA"/>
</dbReference>
<comment type="subcellular location">
    <subcellularLocation>
        <location evidence="1">Membrane</location>
        <topology evidence="1">Multi-pass membrane protein</topology>
    </subcellularLocation>
</comment>
<dbReference type="InterPro" id="IPR049326">
    <property type="entry name" value="Rhodopsin_dom_fungi"/>
</dbReference>
<dbReference type="PANTHER" id="PTHR33048:SF158">
    <property type="entry name" value="MEMBRANE PROTEIN PTH11-LIKE, PUTATIVE-RELATED"/>
    <property type="match status" value="1"/>
</dbReference>
<feature type="transmembrane region" description="Helical" evidence="7">
    <location>
        <begin position="51"/>
        <end position="69"/>
    </location>
</feature>
<dbReference type="Pfam" id="PF20684">
    <property type="entry name" value="Fung_rhodopsin"/>
    <property type="match status" value="1"/>
</dbReference>
<accession>A0A8H3IUC5</accession>